<sequence length="46" mass="5243">MSSCRTPSNKVVNRLGQLRADKFVHPVGKVREVMTFPDENVLRRSS</sequence>
<proteinExistence type="predicted"/>
<protein>
    <submittedName>
        <fullName evidence="1">Uncharacterized protein</fullName>
    </submittedName>
</protein>
<name>A0A366SNF9_9ENTE</name>
<dbReference type="Proteomes" id="UP000252800">
    <property type="component" value="Unassembled WGS sequence"/>
</dbReference>
<comment type="caution">
    <text evidence="1">The sequence shown here is derived from an EMBL/GenBank/DDBJ whole genome shotgun (WGS) entry which is preliminary data.</text>
</comment>
<gene>
    <name evidence="1" type="ORF">EB18_02144</name>
</gene>
<dbReference type="EMBL" id="LEOY01000022">
    <property type="protein sequence ID" value="RBR27610.1"/>
    <property type="molecule type" value="Genomic_DNA"/>
</dbReference>
<accession>A0A366SNF9</accession>
<reference evidence="1 2" key="1">
    <citation type="submission" date="2015-06" db="EMBL/GenBank/DDBJ databases">
        <title>The Genome Sequence of Enterococcus cecorum 170AEA1.</title>
        <authorList>
            <consortium name="The Broad Institute Genomics Platform"/>
            <consortium name="The Broad Institute Genome Sequencing Center for Infectious Disease"/>
            <person name="Earl A.M."/>
            <person name="Van Tyne D."/>
            <person name="Lebreton F."/>
            <person name="Saavedra J.T."/>
            <person name="Gilmore M.S."/>
            <person name="Manson McGuire A."/>
            <person name="Clock S."/>
            <person name="Crupain M."/>
            <person name="Rangan U."/>
            <person name="Young S."/>
            <person name="Abouelleil A."/>
            <person name="Cao P."/>
            <person name="Chapman S.B."/>
            <person name="Griggs A."/>
            <person name="Priest M."/>
            <person name="Shea T."/>
            <person name="Wortman J."/>
            <person name="Nusbaum C."/>
            <person name="Birren B."/>
        </authorList>
    </citation>
    <scope>NUCLEOTIDE SEQUENCE [LARGE SCALE GENOMIC DNA]</scope>
    <source>
        <strain evidence="1 2">170AEA1</strain>
    </source>
</reference>
<evidence type="ECO:0000313" key="2">
    <source>
        <dbReference type="Proteomes" id="UP000252800"/>
    </source>
</evidence>
<evidence type="ECO:0000313" key="1">
    <source>
        <dbReference type="EMBL" id="RBR27610.1"/>
    </source>
</evidence>
<dbReference type="AlphaFoldDB" id="A0A366SNF9"/>
<organism evidence="1 2">
    <name type="scientific">Enterococcus cecorum</name>
    <dbReference type="NCBI Taxonomy" id="44008"/>
    <lineage>
        <taxon>Bacteria</taxon>
        <taxon>Bacillati</taxon>
        <taxon>Bacillota</taxon>
        <taxon>Bacilli</taxon>
        <taxon>Lactobacillales</taxon>
        <taxon>Enterococcaceae</taxon>
        <taxon>Enterococcus</taxon>
    </lineage>
</organism>